<proteinExistence type="predicted"/>
<dbReference type="InterPro" id="IPR002575">
    <property type="entry name" value="Aminoglycoside_PTrfase"/>
</dbReference>
<reference evidence="2" key="1">
    <citation type="submission" date="2020-11" db="EMBL/GenBank/DDBJ databases">
        <title>Whole-genome analyses of Nonomuraea sp. K274.</title>
        <authorList>
            <person name="Veyisoglu A."/>
        </authorList>
    </citation>
    <scope>NUCLEOTIDE SEQUENCE</scope>
    <source>
        <strain evidence="2">K274</strain>
    </source>
</reference>
<accession>A0A931EYU5</accession>
<evidence type="ECO:0000313" key="2">
    <source>
        <dbReference type="EMBL" id="MBF8185571.1"/>
    </source>
</evidence>
<feature type="domain" description="Aminoglycoside phosphotransferase" evidence="1">
    <location>
        <begin position="16"/>
        <end position="246"/>
    </location>
</feature>
<comment type="caution">
    <text evidence="2">The sequence shown here is derived from an EMBL/GenBank/DDBJ whole genome shotgun (WGS) entry which is preliminary data.</text>
</comment>
<dbReference type="SUPFAM" id="SSF56112">
    <property type="entry name" value="Protein kinase-like (PK-like)"/>
    <property type="match status" value="1"/>
</dbReference>
<sequence length="327" mass="36389">MTIDLYQAALAASGSRGFYNKNVRVDGPSGPVIVRIPLHDADSVDLRIWQEQDVLAAIAPYVTHAPRLLDACASPAYQVHEFISGDVLDDIAPRGRHVPPIVLDAVVELFTQLAEVPRESLPGLPISWAQDGDTVAFARVLSDTTQGVYDAFRGEFGGLFAELGIPADPLAPARERWSTLASRPFRLVHSDVHRKNVIINGERVVFLDWELALWGDPLYELAVHFHKMAYQVDEYEAVLARWGAAMAPQLTHGWERDLQTYLAHERVKSAIVDTVRYTQLIVSGKLPTAEERELIDKLADKHAAAATVWGRPEAPDRERIDRAVRRA</sequence>
<evidence type="ECO:0000259" key="1">
    <source>
        <dbReference type="Pfam" id="PF01636"/>
    </source>
</evidence>
<evidence type="ECO:0000313" key="3">
    <source>
        <dbReference type="Proteomes" id="UP000605361"/>
    </source>
</evidence>
<dbReference type="InterPro" id="IPR011009">
    <property type="entry name" value="Kinase-like_dom_sf"/>
</dbReference>
<gene>
    <name evidence="2" type="ORF">ITP53_07440</name>
</gene>
<dbReference type="Proteomes" id="UP000605361">
    <property type="component" value="Unassembled WGS sequence"/>
</dbReference>
<dbReference type="Pfam" id="PF01636">
    <property type="entry name" value="APH"/>
    <property type="match status" value="1"/>
</dbReference>
<dbReference type="EMBL" id="JADOGI010000015">
    <property type="protein sequence ID" value="MBF8185571.1"/>
    <property type="molecule type" value="Genomic_DNA"/>
</dbReference>
<dbReference type="InterPro" id="IPR052077">
    <property type="entry name" value="CcrZ_PhaseVar_Mediator"/>
</dbReference>
<protein>
    <submittedName>
        <fullName evidence="2">Phosphotransferase</fullName>
    </submittedName>
</protein>
<dbReference type="AlphaFoldDB" id="A0A931EYU5"/>
<name>A0A931EYU5_9ACTN</name>
<organism evidence="2 3">
    <name type="scientific">Nonomuraea cypriaca</name>
    <dbReference type="NCBI Taxonomy" id="1187855"/>
    <lineage>
        <taxon>Bacteria</taxon>
        <taxon>Bacillati</taxon>
        <taxon>Actinomycetota</taxon>
        <taxon>Actinomycetes</taxon>
        <taxon>Streptosporangiales</taxon>
        <taxon>Streptosporangiaceae</taxon>
        <taxon>Nonomuraea</taxon>
    </lineage>
</organism>
<dbReference type="Gene3D" id="3.90.1200.10">
    <property type="match status" value="1"/>
</dbReference>
<dbReference type="PANTHER" id="PTHR40086:SF1">
    <property type="entry name" value="CELL CYCLE REGULATOR CCRZ"/>
    <property type="match status" value="1"/>
</dbReference>
<dbReference type="PANTHER" id="PTHR40086">
    <property type="entry name" value="PHOSPHOTRANSFERASE YTMP-RELATED"/>
    <property type="match status" value="1"/>
</dbReference>
<dbReference type="RefSeq" id="WP_195894553.1">
    <property type="nucleotide sequence ID" value="NZ_JADOGI010000015.1"/>
</dbReference>
<keyword evidence="3" id="KW-1185">Reference proteome</keyword>